<evidence type="ECO:0000313" key="2">
    <source>
        <dbReference type="Proteomes" id="UP000245845"/>
    </source>
</evidence>
<comment type="caution">
    <text evidence="1">The sequence shown here is derived from an EMBL/GenBank/DDBJ whole genome shotgun (WGS) entry which is preliminary data.</text>
</comment>
<dbReference type="EMBL" id="QGDL01000010">
    <property type="protein sequence ID" value="PWJ27997.1"/>
    <property type="molecule type" value="Genomic_DNA"/>
</dbReference>
<dbReference type="OrthoDB" id="9785372at2"/>
<keyword evidence="2" id="KW-1185">Reference proteome</keyword>
<dbReference type="RefSeq" id="WP_109732349.1">
    <property type="nucleotide sequence ID" value="NZ_QGDL01000010.1"/>
</dbReference>
<proteinExistence type="predicted"/>
<organism evidence="1 2">
    <name type="scientific">Faecalicatena orotica</name>
    <dbReference type="NCBI Taxonomy" id="1544"/>
    <lineage>
        <taxon>Bacteria</taxon>
        <taxon>Bacillati</taxon>
        <taxon>Bacillota</taxon>
        <taxon>Clostridia</taxon>
        <taxon>Lachnospirales</taxon>
        <taxon>Lachnospiraceae</taxon>
        <taxon>Faecalicatena</taxon>
    </lineage>
</organism>
<protein>
    <submittedName>
        <fullName evidence="1">Uncharacterized protein</fullName>
    </submittedName>
</protein>
<name>A0A2Y9C5V8_9FIRM</name>
<accession>A0A2Y9C5V8</accession>
<gene>
    <name evidence="1" type="ORF">A8806_110172</name>
</gene>
<dbReference type="Proteomes" id="UP000245845">
    <property type="component" value="Unassembled WGS sequence"/>
</dbReference>
<reference evidence="1 2" key="1">
    <citation type="submission" date="2018-05" db="EMBL/GenBank/DDBJ databases">
        <title>The Hungate 1000. A catalogue of reference genomes from the rumen microbiome.</title>
        <authorList>
            <person name="Kelly W."/>
        </authorList>
    </citation>
    <scope>NUCLEOTIDE SEQUENCE [LARGE SCALE GENOMIC DNA]</scope>
    <source>
        <strain evidence="1 2">NLAE-zl-C242</strain>
    </source>
</reference>
<dbReference type="AlphaFoldDB" id="A0A2Y9C5V8"/>
<evidence type="ECO:0000313" key="1">
    <source>
        <dbReference type="EMBL" id="PWJ27997.1"/>
    </source>
</evidence>
<sequence>MRMILSDGTEIPIVDGSYTGTVVLIAEDRQAAFDIWEQLTPPALHEVKISRDDGSVLHTLHGAVVDGIQIVSNPQGVFTVHIYMSETETGDIATDAEYVQAAKILLGEEA</sequence>